<comment type="subcellular location">
    <subcellularLocation>
        <location evidence="1">Endoplasmic reticulum membrane</location>
        <topology evidence="1">Multi-pass membrane protein</topology>
    </subcellularLocation>
</comment>
<dbReference type="Proteomes" id="UP000191024">
    <property type="component" value="Chromosome H"/>
</dbReference>
<evidence type="ECO:0000256" key="2">
    <source>
        <dbReference type="ARBA" id="ARBA00009436"/>
    </source>
</evidence>
<sequence>MNAQEVFANVNSQESINFNRKRLLYIQDITSLVFGCGAGILQLENLEGFGAFFGSYLAISLVFVVWYCGLKPGKYYQSPIQEILVDSLFRELAGYVMAWTFVYALLG</sequence>
<name>A0A1G4KG52_9SACH</name>
<comment type="similarity">
    <text evidence="2">Belongs to the EMC6 family.</text>
</comment>
<evidence type="ECO:0000256" key="4">
    <source>
        <dbReference type="ARBA" id="ARBA00022692"/>
    </source>
</evidence>
<dbReference type="PANTHER" id="PTHR20994:SF0">
    <property type="entry name" value="ER MEMBRANE PROTEIN COMPLEX SUBUNIT 6"/>
    <property type="match status" value="1"/>
</dbReference>
<dbReference type="GO" id="GO:0000045">
    <property type="term" value="P:autophagosome assembly"/>
    <property type="evidence" value="ECO:0007669"/>
    <property type="project" value="TreeGrafter"/>
</dbReference>
<accession>A0A1G4KG52</accession>
<gene>
    <name evidence="9" type="ORF">LAMI_0H08614G</name>
</gene>
<reference evidence="10" key="1">
    <citation type="submission" date="2016-03" db="EMBL/GenBank/DDBJ databases">
        <authorList>
            <person name="Devillers H."/>
        </authorList>
    </citation>
    <scope>NUCLEOTIDE SEQUENCE [LARGE SCALE GENOMIC DNA]</scope>
</reference>
<feature type="transmembrane region" description="Helical" evidence="8">
    <location>
        <begin position="49"/>
        <end position="68"/>
    </location>
</feature>
<evidence type="ECO:0000256" key="6">
    <source>
        <dbReference type="ARBA" id="ARBA00022989"/>
    </source>
</evidence>
<dbReference type="InterPro" id="IPR029008">
    <property type="entry name" value="EMC6-like"/>
</dbReference>
<keyword evidence="5" id="KW-0256">Endoplasmic reticulum</keyword>
<evidence type="ECO:0000256" key="3">
    <source>
        <dbReference type="ARBA" id="ARBA00020827"/>
    </source>
</evidence>
<dbReference type="STRING" id="1230905.A0A1G4KG52"/>
<keyword evidence="7 8" id="KW-0472">Membrane</keyword>
<keyword evidence="6 8" id="KW-1133">Transmembrane helix</keyword>
<dbReference type="GO" id="GO:0072546">
    <property type="term" value="C:EMC complex"/>
    <property type="evidence" value="ECO:0007669"/>
    <property type="project" value="InterPro"/>
</dbReference>
<evidence type="ECO:0000256" key="5">
    <source>
        <dbReference type="ARBA" id="ARBA00022824"/>
    </source>
</evidence>
<evidence type="ECO:0000256" key="7">
    <source>
        <dbReference type="ARBA" id="ARBA00023136"/>
    </source>
</evidence>
<evidence type="ECO:0000256" key="8">
    <source>
        <dbReference type="SAM" id="Phobius"/>
    </source>
</evidence>
<keyword evidence="4 8" id="KW-0812">Transmembrane</keyword>
<dbReference type="GO" id="GO:0034975">
    <property type="term" value="P:protein folding in endoplasmic reticulum"/>
    <property type="evidence" value="ECO:0007669"/>
    <property type="project" value="TreeGrafter"/>
</dbReference>
<dbReference type="EMBL" id="LT598468">
    <property type="protein sequence ID" value="SCV03496.1"/>
    <property type="molecule type" value="Genomic_DNA"/>
</dbReference>
<dbReference type="OrthoDB" id="16510at2759"/>
<organism evidence="9 10">
    <name type="scientific">Lachancea mirantina</name>
    <dbReference type="NCBI Taxonomy" id="1230905"/>
    <lineage>
        <taxon>Eukaryota</taxon>
        <taxon>Fungi</taxon>
        <taxon>Dikarya</taxon>
        <taxon>Ascomycota</taxon>
        <taxon>Saccharomycotina</taxon>
        <taxon>Saccharomycetes</taxon>
        <taxon>Saccharomycetales</taxon>
        <taxon>Saccharomycetaceae</taxon>
        <taxon>Lachancea</taxon>
    </lineage>
</organism>
<evidence type="ECO:0000256" key="1">
    <source>
        <dbReference type="ARBA" id="ARBA00004477"/>
    </source>
</evidence>
<evidence type="ECO:0000313" key="9">
    <source>
        <dbReference type="EMBL" id="SCV03496.1"/>
    </source>
</evidence>
<keyword evidence="10" id="KW-1185">Reference proteome</keyword>
<dbReference type="PANTHER" id="PTHR20994">
    <property type="entry name" value="ER MEMBRANE PROTEIN COMPLEX SUBUNIT 6"/>
    <property type="match status" value="1"/>
</dbReference>
<protein>
    <recommendedName>
        <fullName evidence="3">ER membrane protein complex subunit 6</fullName>
    </recommendedName>
</protein>
<dbReference type="AlphaFoldDB" id="A0A1G4KG52"/>
<feature type="transmembrane region" description="Helical" evidence="8">
    <location>
        <begin position="23"/>
        <end position="43"/>
    </location>
</feature>
<evidence type="ECO:0000313" key="10">
    <source>
        <dbReference type="Proteomes" id="UP000191024"/>
    </source>
</evidence>
<proteinExistence type="inferred from homology"/>
<dbReference type="InterPro" id="IPR008504">
    <property type="entry name" value="Emc6"/>
</dbReference>
<dbReference type="Pfam" id="PF07019">
    <property type="entry name" value="EMC6"/>
    <property type="match status" value="1"/>
</dbReference>